<keyword evidence="4" id="KW-1185">Reference proteome</keyword>
<dbReference type="EMBL" id="CAJVPY010002960">
    <property type="protein sequence ID" value="CAG8576922.1"/>
    <property type="molecule type" value="Genomic_DNA"/>
</dbReference>
<evidence type="ECO:0000313" key="3">
    <source>
        <dbReference type="EMBL" id="CAG8576922.1"/>
    </source>
</evidence>
<protein>
    <submittedName>
        <fullName evidence="3">12120_t:CDS:1</fullName>
    </submittedName>
</protein>
<feature type="transmembrane region" description="Helical" evidence="2">
    <location>
        <begin position="7"/>
        <end position="26"/>
    </location>
</feature>
<dbReference type="AlphaFoldDB" id="A0A9N9G2G0"/>
<organism evidence="3 4">
    <name type="scientific">Dentiscutata erythropus</name>
    <dbReference type="NCBI Taxonomy" id="1348616"/>
    <lineage>
        <taxon>Eukaryota</taxon>
        <taxon>Fungi</taxon>
        <taxon>Fungi incertae sedis</taxon>
        <taxon>Mucoromycota</taxon>
        <taxon>Glomeromycotina</taxon>
        <taxon>Glomeromycetes</taxon>
        <taxon>Diversisporales</taxon>
        <taxon>Gigasporaceae</taxon>
        <taxon>Dentiscutata</taxon>
    </lineage>
</organism>
<sequence>MYGYSKIPLNFILFLIFSTLIASHVINPYERRELAKDSKPRIRSDGTNHMIRSSRGRTYHNNPYNKRCSLNSSPTYFNYRKKRSPNSSLINYNNHKKRSCKPMGSYKRDLLKFKKRHFLGGCPPELNPCGVNCYVKSALHNALWGPPPCEDIPDEPLIQDCGFMYNADLNCDDSDAISMTNKVCL</sequence>
<comment type="caution">
    <text evidence="3">The sequence shown here is derived from an EMBL/GenBank/DDBJ whole genome shotgun (WGS) entry which is preliminary data.</text>
</comment>
<dbReference type="OrthoDB" id="2347107at2759"/>
<proteinExistence type="predicted"/>
<evidence type="ECO:0000313" key="4">
    <source>
        <dbReference type="Proteomes" id="UP000789405"/>
    </source>
</evidence>
<dbReference type="Proteomes" id="UP000789405">
    <property type="component" value="Unassembled WGS sequence"/>
</dbReference>
<keyword evidence="2" id="KW-0812">Transmembrane</keyword>
<keyword evidence="2" id="KW-0472">Membrane</keyword>
<reference evidence="3" key="1">
    <citation type="submission" date="2021-06" db="EMBL/GenBank/DDBJ databases">
        <authorList>
            <person name="Kallberg Y."/>
            <person name="Tangrot J."/>
            <person name="Rosling A."/>
        </authorList>
    </citation>
    <scope>NUCLEOTIDE SEQUENCE</scope>
    <source>
        <strain evidence="3">MA453B</strain>
    </source>
</reference>
<gene>
    <name evidence="3" type="ORF">DERYTH_LOCUS6488</name>
</gene>
<keyword evidence="2" id="KW-1133">Transmembrane helix</keyword>
<accession>A0A9N9G2G0</accession>
<feature type="region of interest" description="Disordered" evidence="1">
    <location>
        <begin position="37"/>
        <end position="56"/>
    </location>
</feature>
<evidence type="ECO:0000256" key="1">
    <source>
        <dbReference type="SAM" id="MobiDB-lite"/>
    </source>
</evidence>
<feature type="compositionally biased region" description="Basic and acidic residues" evidence="1">
    <location>
        <begin position="37"/>
        <end position="46"/>
    </location>
</feature>
<name>A0A9N9G2G0_9GLOM</name>
<evidence type="ECO:0000256" key="2">
    <source>
        <dbReference type="SAM" id="Phobius"/>
    </source>
</evidence>